<sequence>MSDVPKDEVLENASHIVALLSRGSDPFISEEVRVQALKAANLVTRALEKPEDGLIKFAFSPTTWMAIRVCAQLDVFDLITKNEAISAAEIAKIGNADETLIRRLLRVLTAAGFVAEKGDGLYGPTHWTVHINSRLAQGMLKFIYDSSMLPIAQSVNWLKERGYQNPVDPRHGMFQAANQTDMPTFKWLTVPENKEIWDNANTFFEGDRGSRPSWLTWFPTKEKFFPEGHHDEAPLLVDVAGGRGHDLMEFIGRYPEEPGPYVLQDQQPVLDSAPSLSPKIEKQRFDLFEDPPVKGKQPICGARIYFMKFIMHDYADEQCMQILRNVKASMVKGYSYLVINDFILPDTGCGLLQSQWDLMMMVLLSSAERTETQWRTLLESAGLSIEGMYSPPGDAQGIIVATL</sequence>
<dbReference type="InterPro" id="IPR036388">
    <property type="entry name" value="WH-like_DNA-bd_sf"/>
</dbReference>
<evidence type="ECO:0000259" key="5">
    <source>
        <dbReference type="Pfam" id="PF00891"/>
    </source>
</evidence>
<dbReference type="InterPro" id="IPR012967">
    <property type="entry name" value="COMT_dimerisation"/>
</dbReference>
<feature type="active site" description="Proton acceptor" evidence="4">
    <location>
        <position position="312"/>
    </location>
</feature>
<dbReference type="Proteomes" id="UP000286045">
    <property type="component" value="Unassembled WGS sequence"/>
</dbReference>
<keyword evidence="2" id="KW-0808">Transferase</keyword>
<keyword evidence="1" id="KW-0489">Methyltransferase</keyword>
<evidence type="ECO:0000256" key="2">
    <source>
        <dbReference type="ARBA" id="ARBA00022679"/>
    </source>
</evidence>
<keyword evidence="8" id="KW-1185">Reference proteome</keyword>
<dbReference type="EMBL" id="RYZI01000161">
    <property type="protein sequence ID" value="RWA09266.1"/>
    <property type="molecule type" value="Genomic_DNA"/>
</dbReference>
<name>A0A439D4C5_9PEZI</name>
<dbReference type="Gene3D" id="1.10.10.10">
    <property type="entry name" value="Winged helix-like DNA-binding domain superfamily/Winged helix DNA-binding domain"/>
    <property type="match status" value="1"/>
</dbReference>
<evidence type="ECO:0000259" key="6">
    <source>
        <dbReference type="Pfam" id="PF08100"/>
    </source>
</evidence>
<evidence type="ECO:0000256" key="4">
    <source>
        <dbReference type="PIRSR" id="PIRSR005739-1"/>
    </source>
</evidence>
<dbReference type="GO" id="GO:0008171">
    <property type="term" value="F:O-methyltransferase activity"/>
    <property type="evidence" value="ECO:0007669"/>
    <property type="project" value="InterPro"/>
</dbReference>
<dbReference type="GO" id="GO:0032259">
    <property type="term" value="P:methylation"/>
    <property type="evidence" value="ECO:0007669"/>
    <property type="project" value="UniProtKB-KW"/>
</dbReference>
<dbReference type="Pfam" id="PF00891">
    <property type="entry name" value="Methyltransf_2"/>
    <property type="match status" value="1"/>
</dbReference>
<dbReference type="SUPFAM" id="SSF46785">
    <property type="entry name" value="Winged helix' DNA-binding domain"/>
    <property type="match status" value="1"/>
</dbReference>
<evidence type="ECO:0000256" key="1">
    <source>
        <dbReference type="ARBA" id="ARBA00022603"/>
    </source>
</evidence>
<evidence type="ECO:0000313" key="8">
    <source>
        <dbReference type="Proteomes" id="UP000286045"/>
    </source>
</evidence>
<feature type="domain" description="O-methyltransferase dimerisation" evidence="6">
    <location>
        <begin position="63"/>
        <end position="125"/>
    </location>
</feature>
<dbReference type="PIRSF" id="PIRSF005739">
    <property type="entry name" value="O-mtase"/>
    <property type="match status" value="1"/>
</dbReference>
<keyword evidence="3" id="KW-0949">S-adenosyl-L-methionine</keyword>
<comment type="caution">
    <text evidence="7">The sequence shown here is derived from an EMBL/GenBank/DDBJ whole genome shotgun (WGS) entry which is preliminary data.</text>
</comment>
<evidence type="ECO:0000256" key="3">
    <source>
        <dbReference type="ARBA" id="ARBA00022691"/>
    </source>
</evidence>
<protein>
    <submittedName>
        <fullName evidence="7">Uncharacterized protein</fullName>
    </submittedName>
</protein>
<dbReference type="Pfam" id="PF08100">
    <property type="entry name" value="Dimerisation"/>
    <property type="match status" value="1"/>
</dbReference>
<dbReference type="STRING" id="363999.A0A439D4C5"/>
<dbReference type="PANTHER" id="PTHR43712:SF1">
    <property type="entry name" value="HYPOTHETICAL O-METHYLTRANSFERASE (EUROFUNG)-RELATED"/>
    <property type="match status" value="1"/>
</dbReference>
<dbReference type="GO" id="GO:0046983">
    <property type="term" value="F:protein dimerization activity"/>
    <property type="evidence" value="ECO:0007669"/>
    <property type="project" value="InterPro"/>
</dbReference>
<dbReference type="SUPFAM" id="SSF53335">
    <property type="entry name" value="S-adenosyl-L-methionine-dependent methyltransferases"/>
    <property type="match status" value="1"/>
</dbReference>
<dbReference type="InterPro" id="IPR029063">
    <property type="entry name" value="SAM-dependent_MTases_sf"/>
</dbReference>
<dbReference type="AlphaFoldDB" id="A0A439D4C5"/>
<dbReference type="PROSITE" id="PS51683">
    <property type="entry name" value="SAM_OMT_II"/>
    <property type="match status" value="1"/>
</dbReference>
<gene>
    <name evidence="7" type="ORF">EKO27_g5829</name>
</gene>
<dbReference type="InterPro" id="IPR036390">
    <property type="entry name" value="WH_DNA-bd_sf"/>
</dbReference>
<dbReference type="InterPro" id="IPR016461">
    <property type="entry name" value="COMT-like"/>
</dbReference>
<feature type="domain" description="O-methyltransferase C-terminal" evidence="5">
    <location>
        <begin position="234"/>
        <end position="383"/>
    </location>
</feature>
<proteinExistence type="predicted"/>
<reference evidence="7 8" key="1">
    <citation type="submission" date="2018-12" db="EMBL/GenBank/DDBJ databases">
        <title>Draft genome sequence of Xylaria grammica IHI A82.</title>
        <authorList>
            <person name="Buettner E."/>
            <person name="Kellner H."/>
        </authorList>
    </citation>
    <scope>NUCLEOTIDE SEQUENCE [LARGE SCALE GENOMIC DNA]</scope>
    <source>
        <strain evidence="7 8">IHI A82</strain>
    </source>
</reference>
<dbReference type="Gene3D" id="3.40.50.150">
    <property type="entry name" value="Vaccinia Virus protein VP39"/>
    <property type="match status" value="1"/>
</dbReference>
<dbReference type="PANTHER" id="PTHR43712">
    <property type="entry name" value="PUTATIVE (AFU_ORTHOLOGUE AFUA_4G14580)-RELATED"/>
    <property type="match status" value="1"/>
</dbReference>
<organism evidence="7 8">
    <name type="scientific">Xylaria grammica</name>
    <dbReference type="NCBI Taxonomy" id="363999"/>
    <lineage>
        <taxon>Eukaryota</taxon>
        <taxon>Fungi</taxon>
        <taxon>Dikarya</taxon>
        <taxon>Ascomycota</taxon>
        <taxon>Pezizomycotina</taxon>
        <taxon>Sordariomycetes</taxon>
        <taxon>Xylariomycetidae</taxon>
        <taxon>Xylariales</taxon>
        <taxon>Xylariaceae</taxon>
        <taxon>Xylaria</taxon>
    </lineage>
</organism>
<dbReference type="InterPro" id="IPR001077">
    <property type="entry name" value="COMT_C"/>
</dbReference>
<evidence type="ECO:0000313" key="7">
    <source>
        <dbReference type="EMBL" id="RWA09266.1"/>
    </source>
</evidence>
<accession>A0A439D4C5</accession>